<accession>A0A8B6DUE5</accession>
<protein>
    <submittedName>
        <fullName evidence="2">Uncharacterized protein</fullName>
    </submittedName>
</protein>
<name>A0A8B6DUE5_MYTGA</name>
<evidence type="ECO:0000313" key="2">
    <source>
        <dbReference type="EMBL" id="VDI25334.1"/>
    </source>
</evidence>
<dbReference type="EMBL" id="UYJE01004135">
    <property type="protein sequence ID" value="VDI25334.1"/>
    <property type="molecule type" value="Genomic_DNA"/>
</dbReference>
<organism evidence="2 3">
    <name type="scientific">Mytilus galloprovincialis</name>
    <name type="common">Mediterranean mussel</name>
    <dbReference type="NCBI Taxonomy" id="29158"/>
    <lineage>
        <taxon>Eukaryota</taxon>
        <taxon>Metazoa</taxon>
        <taxon>Spiralia</taxon>
        <taxon>Lophotrochozoa</taxon>
        <taxon>Mollusca</taxon>
        <taxon>Bivalvia</taxon>
        <taxon>Autobranchia</taxon>
        <taxon>Pteriomorphia</taxon>
        <taxon>Mytilida</taxon>
        <taxon>Mytiloidea</taxon>
        <taxon>Mytilidae</taxon>
        <taxon>Mytilinae</taxon>
        <taxon>Mytilus</taxon>
    </lineage>
</organism>
<comment type="caution">
    <text evidence="2">The sequence shown here is derived from an EMBL/GenBank/DDBJ whole genome shotgun (WGS) entry which is preliminary data.</text>
</comment>
<evidence type="ECO:0000313" key="3">
    <source>
        <dbReference type="Proteomes" id="UP000596742"/>
    </source>
</evidence>
<proteinExistence type="predicted"/>
<keyword evidence="3" id="KW-1185">Reference proteome</keyword>
<feature type="compositionally biased region" description="Basic residues" evidence="1">
    <location>
        <begin position="30"/>
        <end position="41"/>
    </location>
</feature>
<feature type="region of interest" description="Disordered" evidence="1">
    <location>
        <begin position="28"/>
        <end position="60"/>
    </location>
</feature>
<sequence>MQAEASSDISVSISESDSSYFLTQLESASKRRRRTKRRIRSARSSESDSSNKTMHSLSPSTSDWDVDFLKSLGISYNEVYHPSPMDILNMIYEDIDIFGPLTDDQKLDMERLQECLTFNSSIAEVMEDEANIVQNADGDIFFPDLENDIENLSSSSLQRAEDFLVKVQLMISCQVAFLNGLAENEVPVDMFVNILEAFSNMCHILPVPGSAFKCKKIIRNVPVTSSPHVVLIPWKNRLIPFAEEAACIVTVAQVQKEKQIKLSQEKWTNTAPTKDVKHSSDCQSEVSHEPTIFEKVHGNILGRHGSELLINEHSYGSILSKGRILKYLPGIICIGTEVIFTLLKITSSHLSQLKTKSKTFRQQTEATIYYSEPKDFLWKVDRDNLIEAFIRLNNICQINK</sequence>
<dbReference type="OrthoDB" id="6072251at2759"/>
<evidence type="ECO:0000256" key="1">
    <source>
        <dbReference type="SAM" id="MobiDB-lite"/>
    </source>
</evidence>
<feature type="compositionally biased region" description="Polar residues" evidence="1">
    <location>
        <begin position="51"/>
        <end position="60"/>
    </location>
</feature>
<dbReference type="Proteomes" id="UP000596742">
    <property type="component" value="Unassembled WGS sequence"/>
</dbReference>
<reference evidence="2" key="1">
    <citation type="submission" date="2018-11" db="EMBL/GenBank/DDBJ databases">
        <authorList>
            <person name="Alioto T."/>
            <person name="Alioto T."/>
        </authorList>
    </citation>
    <scope>NUCLEOTIDE SEQUENCE</scope>
</reference>
<gene>
    <name evidence="2" type="ORF">MGAL_10B048235</name>
</gene>
<dbReference type="AlphaFoldDB" id="A0A8B6DUE5"/>